<dbReference type="GO" id="GO:0005886">
    <property type="term" value="C:plasma membrane"/>
    <property type="evidence" value="ECO:0007669"/>
    <property type="project" value="TreeGrafter"/>
</dbReference>
<feature type="transmembrane region" description="Helical" evidence="5">
    <location>
        <begin position="254"/>
        <end position="278"/>
    </location>
</feature>
<feature type="transmembrane region" description="Helical" evidence="5">
    <location>
        <begin position="127"/>
        <end position="147"/>
    </location>
</feature>
<keyword evidence="2 5" id="KW-0812">Transmembrane</keyword>
<feature type="transmembrane region" description="Helical" evidence="5">
    <location>
        <begin position="34"/>
        <end position="54"/>
    </location>
</feature>
<dbReference type="WBParaSite" id="MCU_009347-RA">
    <property type="protein sequence ID" value="MCU_009347-RA"/>
    <property type="gene ID" value="MCU_009347"/>
</dbReference>
<accession>A0A5K3FP00</accession>
<reference evidence="6" key="1">
    <citation type="submission" date="2019-11" db="UniProtKB">
        <authorList>
            <consortium name="WormBaseParasite"/>
        </authorList>
    </citation>
    <scope>IDENTIFICATION</scope>
</reference>
<dbReference type="PANTHER" id="PTHR19282:SF431">
    <property type="entry name" value="TETRASPANIN 26A, ISOFORM B-RELATED"/>
    <property type="match status" value="1"/>
</dbReference>
<dbReference type="InterPro" id="IPR008952">
    <property type="entry name" value="Tetraspanin_EC2_sf"/>
</dbReference>
<dbReference type="Gene3D" id="1.10.1450.10">
    <property type="entry name" value="Tetraspanin"/>
    <property type="match status" value="1"/>
</dbReference>
<protein>
    <submittedName>
        <fullName evidence="6">Tetraspanin</fullName>
    </submittedName>
</protein>
<evidence type="ECO:0000256" key="1">
    <source>
        <dbReference type="ARBA" id="ARBA00004141"/>
    </source>
</evidence>
<keyword evidence="4 5" id="KW-0472">Membrane</keyword>
<feature type="transmembrane region" description="Helical" evidence="5">
    <location>
        <begin position="95"/>
        <end position="115"/>
    </location>
</feature>
<evidence type="ECO:0000313" key="6">
    <source>
        <dbReference type="WBParaSite" id="MCU_009347-RA"/>
    </source>
</evidence>
<proteinExistence type="predicted"/>
<evidence type="ECO:0000256" key="5">
    <source>
        <dbReference type="SAM" id="Phobius"/>
    </source>
</evidence>
<comment type="subcellular location">
    <subcellularLocation>
        <location evidence="1">Membrane</location>
        <topology evidence="1">Multi-pass membrane protein</topology>
    </subcellularLocation>
</comment>
<dbReference type="SUPFAM" id="SSF48652">
    <property type="entry name" value="Tetraspanin"/>
    <property type="match status" value="1"/>
</dbReference>
<dbReference type="Pfam" id="PF00335">
    <property type="entry name" value="Tetraspanin"/>
    <property type="match status" value="1"/>
</dbReference>
<organism evidence="6">
    <name type="scientific">Mesocestoides corti</name>
    <name type="common">Flatworm</name>
    <dbReference type="NCBI Taxonomy" id="53468"/>
    <lineage>
        <taxon>Eukaryota</taxon>
        <taxon>Metazoa</taxon>
        <taxon>Spiralia</taxon>
        <taxon>Lophotrochozoa</taxon>
        <taxon>Platyhelminthes</taxon>
        <taxon>Cestoda</taxon>
        <taxon>Eucestoda</taxon>
        <taxon>Cyclophyllidea</taxon>
        <taxon>Mesocestoididae</taxon>
        <taxon>Mesocestoides</taxon>
    </lineage>
</organism>
<dbReference type="PANTHER" id="PTHR19282">
    <property type="entry name" value="TETRASPANIN"/>
    <property type="match status" value="1"/>
</dbReference>
<dbReference type="AlphaFoldDB" id="A0A5K3FP00"/>
<evidence type="ECO:0000256" key="3">
    <source>
        <dbReference type="ARBA" id="ARBA00022989"/>
    </source>
</evidence>
<evidence type="ECO:0000256" key="4">
    <source>
        <dbReference type="ARBA" id="ARBA00023136"/>
    </source>
</evidence>
<name>A0A5K3FP00_MESCO</name>
<dbReference type="InterPro" id="IPR018499">
    <property type="entry name" value="Tetraspanin/Peripherin"/>
</dbReference>
<sequence>MILVQFIYGNLCCHKTRTSAMCCTLTSLLKCLIAIINLAVGVAFLGLGIVGILLKTQKTFVETIIKNWLDRMHDEATKEQIEAFSKFILENSTGISILFILIGFVVACLCFVGFIASCCVCTVLLKIYAVVLAVLLVAQIVAVAVIFSNPAKYKNYILNVMKDLLKKYNSKAGGDGYAVELWDYIMESRNKTCCGVTGASDFQESPMNPDCPAVCCRPATTTTTCTITQATALTPPVPGCSDKISSFAEDNMRVVLIILLVGISVQAVLLTFVVAAIFCKSASPI</sequence>
<keyword evidence="3 5" id="KW-1133">Transmembrane helix</keyword>
<evidence type="ECO:0000256" key="2">
    <source>
        <dbReference type="ARBA" id="ARBA00022692"/>
    </source>
</evidence>